<dbReference type="AlphaFoldDB" id="X0W3Q7"/>
<dbReference type="EMBL" id="BARS01020445">
    <property type="protein sequence ID" value="GAG07361.1"/>
    <property type="molecule type" value="Genomic_DNA"/>
</dbReference>
<evidence type="ECO:0000313" key="1">
    <source>
        <dbReference type="EMBL" id="GAG07361.1"/>
    </source>
</evidence>
<comment type="caution">
    <text evidence="1">The sequence shown here is derived from an EMBL/GenBank/DDBJ whole genome shotgun (WGS) entry which is preliminary data.</text>
</comment>
<organism evidence="1">
    <name type="scientific">marine sediment metagenome</name>
    <dbReference type="NCBI Taxonomy" id="412755"/>
    <lineage>
        <taxon>unclassified sequences</taxon>
        <taxon>metagenomes</taxon>
        <taxon>ecological metagenomes</taxon>
    </lineage>
</organism>
<proteinExistence type="predicted"/>
<gene>
    <name evidence="1" type="ORF">S01H1_32967</name>
</gene>
<reference evidence="1" key="1">
    <citation type="journal article" date="2014" name="Front. Microbiol.">
        <title>High frequency of phylogenetically diverse reductive dehalogenase-homologous genes in deep subseafloor sedimentary metagenomes.</title>
        <authorList>
            <person name="Kawai M."/>
            <person name="Futagami T."/>
            <person name="Toyoda A."/>
            <person name="Takaki Y."/>
            <person name="Nishi S."/>
            <person name="Hori S."/>
            <person name="Arai W."/>
            <person name="Tsubouchi T."/>
            <person name="Morono Y."/>
            <person name="Uchiyama I."/>
            <person name="Ito T."/>
            <person name="Fujiyama A."/>
            <person name="Inagaki F."/>
            <person name="Takami H."/>
        </authorList>
    </citation>
    <scope>NUCLEOTIDE SEQUENCE</scope>
    <source>
        <strain evidence="1">Expedition CK06-06</strain>
    </source>
</reference>
<sequence length="59" mass="6507">MIIAEQKPLEEIRQMITPYQRILILGCGTCMTVCDAGGEREVSYLHNALRVAQARSGNG</sequence>
<feature type="non-terminal residue" evidence="1">
    <location>
        <position position="59"/>
    </location>
</feature>
<protein>
    <submittedName>
        <fullName evidence="1">Uncharacterized protein</fullName>
    </submittedName>
</protein>
<accession>X0W3Q7</accession>
<name>X0W3Q7_9ZZZZ</name>